<feature type="compositionally biased region" description="Polar residues" evidence="1">
    <location>
        <begin position="126"/>
        <end position="143"/>
    </location>
</feature>
<name>A0A6A5UMC7_9PLEO</name>
<proteinExistence type="predicted"/>
<evidence type="ECO:0000313" key="3">
    <source>
        <dbReference type="Proteomes" id="UP000800036"/>
    </source>
</evidence>
<protein>
    <submittedName>
        <fullName evidence="2">Uncharacterized protein</fullName>
    </submittedName>
</protein>
<feature type="compositionally biased region" description="Polar residues" evidence="1">
    <location>
        <begin position="153"/>
        <end position="166"/>
    </location>
</feature>
<feature type="region of interest" description="Disordered" evidence="1">
    <location>
        <begin position="248"/>
        <end position="272"/>
    </location>
</feature>
<keyword evidence="3" id="KW-1185">Reference proteome</keyword>
<evidence type="ECO:0000256" key="1">
    <source>
        <dbReference type="SAM" id="MobiDB-lite"/>
    </source>
</evidence>
<sequence>MRRQKRGTISRHRTSVQDESRDAYAKGAGGSIGRYGEWIPARVSILSPQWMRLCSPEPHIIPSVRAHKLSSLKNFSGVAQLESSIIPIMEFPSIPREVECQNYHETAESASIPSLRHHRPHEEDTVNSTHSATLSSSPKQNLETAHPHPFLSATGTAISSIDTLSSHGDGDHAPFHPSQNRHHYCRQSFSKDPVSFEAGRIVRSTAFNAVSREFLYHSINEPQYVNHRRRSGSRERRRGVMETIMEEEEVPQEVQEDIDQDKLDSECPGDDSWSVRHHYRRRFQSKSPLPFRGGRQAGVEVLERIDEEMCGSERTLEEG</sequence>
<reference evidence="2" key="1">
    <citation type="journal article" date="2020" name="Stud. Mycol.">
        <title>101 Dothideomycetes genomes: a test case for predicting lifestyles and emergence of pathogens.</title>
        <authorList>
            <person name="Haridas S."/>
            <person name="Albert R."/>
            <person name="Binder M."/>
            <person name="Bloem J."/>
            <person name="Labutti K."/>
            <person name="Salamov A."/>
            <person name="Andreopoulos B."/>
            <person name="Baker S."/>
            <person name="Barry K."/>
            <person name="Bills G."/>
            <person name="Bluhm B."/>
            <person name="Cannon C."/>
            <person name="Castanera R."/>
            <person name="Culley D."/>
            <person name="Daum C."/>
            <person name="Ezra D."/>
            <person name="Gonzalez J."/>
            <person name="Henrissat B."/>
            <person name="Kuo A."/>
            <person name="Liang C."/>
            <person name="Lipzen A."/>
            <person name="Lutzoni F."/>
            <person name="Magnuson J."/>
            <person name="Mondo S."/>
            <person name="Nolan M."/>
            <person name="Ohm R."/>
            <person name="Pangilinan J."/>
            <person name="Park H.-J."/>
            <person name="Ramirez L."/>
            <person name="Alfaro M."/>
            <person name="Sun H."/>
            <person name="Tritt A."/>
            <person name="Yoshinaga Y."/>
            <person name="Zwiers L.-H."/>
            <person name="Turgeon B."/>
            <person name="Goodwin S."/>
            <person name="Spatafora J."/>
            <person name="Crous P."/>
            <person name="Grigoriev I."/>
        </authorList>
    </citation>
    <scope>NUCLEOTIDE SEQUENCE</scope>
    <source>
        <strain evidence="2">CBS 107.79</strain>
    </source>
</reference>
<gene>
    <name evidence="2" type="ORF">BU23DRAFT_16602</name>
</gene>
<dbReference type="EMBL" id="ML976755">
    <property type="protein sequence ID" value="KAF1965824.1"/>
    <property type="molecule type" value="Genomic_DNA"/>
</dbReference>
<dbReference type="AlphaFoldDB" id="A0A6A5UMC7"/>
<feature type="region of interest" description="Disordered" evidence="1">
    <location>
        <begin position="1"/>
        <end position="27"/>
    </location>
</feature>
<feature type="region of interest" description="Disordered" evidence="1">
    <location>
        <begin position="108"/>
        <end position="182"/>
    </location>
</feature>
<dbReference type="Proteomes" id="UP000800036">
    <property type="component" value="Unassembled WGS sequence"/>
</dbReference>
<feature type="compositionally biased region" description="Basic residues" evidence="1">
    <location>
        <begin position="1"/>
        <end position="14"/>
    </location>
</feature>
<evidence type="ECO:0000313" key="2">
    <source>
        <dbReference type="EMBL" id="KAF1965824.1"/>
    </source>
</evidence>
<accession>A0A6A5UMC7</accession>
<feature type="compositionally biased region" description="Acidic residues" evidence="1">
    <location>
        <begin position="248"/>
        <end position="259"/>
    </location>
</feature>
<organism evidence="2 3">
    <name type="scientific">Bimuria novae-zelandiae CBS 107.79</name>
    <dbReference type="NCBI Taxonomy" id="1447943"/>
    <lineage>
        <taxon>Eukaryota</taxon>
        <taxon>Fungi</taxon>
        <taxon>Dikarya</taxon>
        <taxon>Ascomycota</taxon>
        <taxon>Pezizomycotina</taxon>
        <taxon>Dothideomycetes</taxon>
        <taxon>Pleosporomycetidae</taxon>
        <taxon>Pleosporales</taxon>
        <taxon>Massarineae</taxon>
        <taxon>Didymosphaeriaceae</taxon>
        <taxon>Bimuria</taxon>
    </lineage>
</organism>
<feature type="compositionally biased region" description="Basic and acidic residues" evidence="1">
    <location>
        <begin position="15"/>
        <end position="24"/>
    </location>
</feature>